<proteinExistence type="predicted"/>
<keyword evidence="3" id="KW-1185">Reference proteome</keyword>
<evidence type="ECO:0000256" key="1">
    <source>
        <dbReference type="SAM" id="Phobius"/>
    </source>
</evidence>
<evidence type="ECO:0008006" key="4">
    <source>
        <dbReference type="Google" id="ProtNLM"/>
    </source>
</evidence>
<sequence length="127" mass="14405">MATLPSSIRLGRHDDDWRFSASGPLGFWEVHAYHGSTVMLVSFRSWVACEWMVYSQKKHQTKGCVFMEAFLLSLMVVAGAMGIMCVKDWRILPVLRLYMLLVISVGYGLGDLLVAIWAIRYQNGSEE</sequence>
<dbReference type="Proteomes" id="UP001390339">
    <property type="component" value="Unassembled WGS sequence"/>
</dbReference>
<keyword evidence="1" id="KW-0472">Membrane</keyword>
<accession>A0ABR2J529</accession>
<keyword evidence="1" id="KW-0812">Transmembrane</keyword>
<dbReference type="EMBL" id="JAPCWZ010000003">
    <property type="protein sequence ID" value="KAK8872410.1"/>
    <property type="molecule type" value="Genomic_DNA"/>
</dbReference>
<protein>
    <recommendedName>
        <fullName evidence="4">Transmembrane protein</fullName>
    </recommendedName>
</protein>
<reference evidence="2 3" key="1">
    <citation type="journal article" date="2024" name="IMA Fungus">
        <title>Apiospora arundinis, a panoply of carbohydrate-active enzymes and secondary metabolites.</title>
        <authorList>
            <person name="Sorensen T."/>
            <person name="Petersen C."/>
            <person name="Muurmann A.T."/>
            <person name="Christiansen J.V."/>
            <person name="Brundto M.L."/>
            <person name="Overgaard C.K."/>
            <person name="Boysen A.T."/>
            <person name="Wollenberg R.D."/>
            <person name="Larsen T.O."/>
            <person name="Sorensen J.L."/>
            <person name="Nielsen K.L."/>
            <person name="Sondergaard T.E."/>
        </authorList>
    </citation>
    <scope>NUCLEOTIDE SEQUENCE [LARGE SCALE GENOMIC DNA]</scope>
    <source>
        <strain evidence="2 3">AAU 773</strain>
    </source>
</reference>
<feature type="transmembrane region" description="Helical" evidence="1">
    <location>
        <begin position="65"/>
        <end position="84"/>
    </location>
</feature>
<name>A0ABR2J529_9PEZI</name>
<organism evidence="2 3">
    <name type="scientific">Apiospora arundinis</name>
    <dbReference type="NCBI Taxonomy" id="335852"/>
    <lineage>
        <taxon>Eukaryota</taxon>
        <taxon>Fungi</taxon>
        <taxon>Dikarya</taxon>
        <taxon>Ascomycota</taxon>
        <taxon>Pezizomycotina</taxon>
        <taxon>Sordariomycetes</taxon>
        <taxon>Xylariomycetidae</taxon>
        <taxon>Amphisphaeriales</taxon>
        <taxon>Apiosporaceae</taxon>
        <taxon>Apiospora</taxon>
    </lineage>
</organism>
<comment type="caution">
    <text evidence="2">The sequence shown here is derived from an EMBL/GenBank/DDBJ whole genome shotgun (WGS) entry which is preliminary data.</text>
</comment>
<evidence type="ECO:0000313" key="2">
    <source>
        <dbReference type="EMBL" id="KAK8872410.1"/>
    </source>
</evidence>
<gene>
    <name evidence="2" type="ORF">PGQ11_002924</name>
</gene>
<keyword evidence="1" id="KW-1133">Transmembrane helix</keyword>
<feature type="transmembrane region" description="Helical" evidence="1">
    <location>
        <begin position="96"/>
        <end position="119"/>
    </location>
</feature>
<evidence type="ECO:0000313" key="3">
    <source>
        <dbReference type="Proteomes" id="UP001390339"/>
    </source>
</evidence>